<dbReference type="NCBIfam" id="TIGR01731">
    <property type="entry name" value="fil_hemag_20aa"/>
    <property type="match status" value="28"/>
</dbReference>
<keyword evidence="2" id="KW-0732">Signal</keyword>
<dbReference type="NCBIfam" id="TIGR01901">
    <property type="entry name" value="adhes_NPXG"/>
    <property type="match status" value="1"/>
</dbReference>
<dbReference type="EMBL" id="POUI01000003">
    <property type="protein sequence ID" value="PNF84044.1"/>
    <property type="molecule type" value="Genomic_DNA"/>
</dbReference>
<dbReference type="SUPFAM" id="SSF51126">
    <property type="entry name" value="Pectin lyase-like"/>
    <property type="match status" value="1"/>
</dbReference>
<dbReference type="InterPro" id="IPR025157">
    <property type="entry name" value="Hemagglutinin_rpt"/>
</dbReference>
<dbReference type="InterPro" id="IPR008638">
    <property type="entry name" value="FhaB/CdiA-like_TPS"/>
</dbReference>
<feature type="chain" id="PRO_5045540302" evidence="2">
    <location>
        <begin position="29"/>
        <end position="3279"/>
    </location>
</feature>
<gene>
    <name evidence="4" type="ORF">CXK93_13150</name>
</gene>
<dbReference type="Pfam" id="PF13332">
    <property type="entry name" value="Fil_haemagg_2"/>
    <property type="match status" value="6"/>
</dbReference>
<protein>
    <submittedName>
        <fullName evidence="4">Adhesin</fullName>
    </submittedName>
</protein>
<feature type="signal peptide" evidence="2">
    <location>
        <begin position="1"/>
        <end position="28"/>
    </location>
</feature>
<dbReference type="InterPro" id="IPR010069">
    <property type="entry name" value="CdiA_FHA1_rpt"/>
</dbReference>
<dbReference type="RefSeq" id="WP_102857097.1">
    <property type="nucleotide sequence ID" value="NZ_JAMOHT010000018.1"/>
</dbReference>
<dbReference type="SMART" id="SM00912">
    <property type="entry name" value="Haemagg_act"/>
    <property type="match status" value="1"/>
</dbReference>
<evidence type="ECO:0000313" key="4">
    <source>
        <dbReference type="EMBL" id="PNF84044.1"/>
    </source>
</evidence>
<proteinExistence type="predicted"/>
<name>A0ABX4VV63_9GAMM</name>
<dbReference type="Pfam" id="PF05860">
    <property type="entry name" value="TPS"/>
    <property type="match status" value="1"/>
</dbReference>
<evidence type="ECO:0000256" key="2">
    <source>
        <dbReference type="SAM" id="SignalP"/>
    </source>
</evidence>
<evidence type="ECO:0000256" key="1">
    <source>
        <dbReference type="SAM" id="MobiDB-lite"/>
    </source>
</evidence>
<feature type="compositionally biased region" description="Polar residues" evidence="1">
    <location>
        <begin position="2489"/>
        <end position="2506"/>
    </location>
</feature>
<feature type="domain" description="Filamentous haemagglutinin FhaB/tRNA nuclease CdiA-like TPS" evidence="3">
    <location>
        <begin position="45"/>
        <end position="166"/>
    </location>
</feature>
<dbReference type="InterPro" id="IPR012334">
    <property type="entry name" value="Pectin_lyas_fold"/>
</dbReference>
<evidence type="ECO:0000259" key="3">
    <source>
        <dbReference type="SMART" id="SM00912"/>
    </source>
</evidence>
<feature type="region of interest" description="Disordered" evidence="1">
    <location>
        <begin position="2486"/>
        <end position="2506"/>
    </location>
</feature>
<dbReference type="InterPro" id="IPR008619">
    <property type="entry name" value="Filamentous_hemagglutn_rpt"/>
</dbReference>
<keyword evidence="5" id="KW-1185">Reference proteome</keyword>
<comment type="caution">
    <text evidence="4">The sequence shown here is derived from an EMBL/GenBank/DDBJ whole genome shotgun (WGS) entry which is preliminary data.</text>
</comment>
<dbReference type="InterPro" id="IPR011050">
    <property type="entry name" value="Pectin_lyase_fold/virulence"/>
</dbReference>
<dbReference type="Pfam" id="PF05594">
    <property type="entry name" value="Fil_haemagg"/>
    <property type="match status" value="14"/>
</dbReference>
<dbReference type="Proteomes" id="UP000236021">
    <property type="component" value="Unassembled WGS sequence"/>
</dbReference>
<organism evidence="4 5">
    <name type="scientific">Stutzerimonas decontaminans</name>
    <dbReference type="NCBI Taxonomy" id="3022791"/>
    <lineage>
        <taxon>Bacteria</taxon>
        <taxon>Pseudomonadati</taxon>
        <taxon>Pseudomonadota</taxon>
        <taxon>Gammaproteobacteria</taxon>
        <taxon>Pseudomonadales</taxon>
        <taxon>Pseudomonadaceae</taxon>
        <taxon>Stutzerimonas</taxon>
    </lineage>
</organism>
<dbReference type="Gene3D" id="2.160.20.10">
    <property type="entry name" value="Single-stranded right-handed beta-helix, Pectin lyase-like"/>
    <property type="match status" value="1"/>
</dbReference>
<accession>A0ABX4VV63</accession>
<reference evidence="4 5" key="1">
    <citation type="submission" date="2018-01" db="EMBL/GenBank/DDBJ databases">
        <title>Denitrification phenotypes of diverse strains of Pseudomonas stutzeri.</title>
        <authorList>
            <person name="Milligan D.A."/>
            <person name="Bergaust L."/>
            <person name="Bakken L.R."/>
            <person name="Frostegard A."/>
        </authorList>
    </citation>
    <scope>NUCLEOTIDE SEQUENCE [LARGE SCALE GENOMIC DNA]</scope>
    <source>
        <strain evidence="4 5">ST27MN3</strain>
    </source>
</reference>
<sequence length="3279" mass="340214">MDVRSPFFQNIAAVLAGVMFLNPIVAAAAELTVAAGSGAVIGQAGNGVPVVNIAAPNSNGLSHNKFKDYNVGQQGLILNNATERTQATQLGGIILGNSNLNGKAAGMILNEVTGSNASRLQGYTEVAGKSAHVIVANPHGIACDGCGFINTPRVTLSTGTPVIDNGRLDRFDVNGGQIAIEGQGLNANNVDQFDLITRSAKINAELHAKKLNIITGRNEVKAGDLSVTAKALDDSDKPLLAIDSSALGGMYAGAIRLVGTEAGVGVKLAGDMAASAGDIQIDANGRLSMGRSAAAKDLHIAAQQVELNGDTYAAGAARISAQDSLINRQSLATGGNAVLRAGVLTNEGIVEAGVKADNSRIASADLALAAETIRNSGTLIAGRTLEATAHQTLNNQGGTLSAGTTRIDTSALNNQQGRVLGSQQVTVNAAQLDNRDGLLQSRGNAELRGDSLDNRGGDIVALGDLTVAVGTLNNGEQGRITAQGQARLEAEALNNRGGLVSGEQVSVRAADLIDNRDGGLIVSDGALVLNASRLDSSNGGEVSARGDLTADLGSLTQTGGRMIGEAAVSLQLNNGELDNRGGLIHGNGPVSLAGASTLDNRGGEVSSSSSLKVDAEQLDNSQGGRLIAEQTLDAQARQLNNQGGLVSGWQGVTVSGGSLDNSQGGTLSSRNGGLNLELSGHLNNSGEGALVSRGDQQLRAASLDNSGNGLISSEGAIAAELDAALDNGNGGLISAIGELDLQAGTVRNVGGQLGGASDVRVRAESLDNSGGQLTATGTLDLLLGAALLNSGGRLASGRDLLLRAGDVDNRSGRIASQGLLDLFAVSLTNAGGTVGAQVGLTIQATGTLDNSADGLVFSQTDSVTVAAQDIDNRQGALQGQASVLVRTAGAVDNRGGSILSQQGNIDVEAASLNNGNGGVLNSLVGQLKLATSGLFSNVGGTTQAQTLSVQAGRLDNSHGHLSAIGGDTRITTGDLLNVGGGLYARDTVRIEADALDNSAGKVGAQYIDFSLRGILNNTAGLVESASGLTVHSAGLTNDSGALRALGQLESTVIATSGALDNRRGLIESASRDLNLNVGSFLNDGGTVRHVGIGTFGLASSLATSAGGTLITNGALKLDAANWTHSGVIQAQRLELNVGNFTQTASGQLLAGESLVATGGRWINNGLIASDGNLSLNLTAGYSGSGQLTSLGGLTLNAASLDLATSGRIAGGAITSMDIAGLAVNRGRVTSTGDFTLRSATLNNYGTLGGAEEVRIQAGTLINEQGLIFSGGNMALRVDALTNRFADIYSLGALEVSKDDRGAWAAVLENISSTIESVGDMQLLAARMENKKDRFDLSERLVSGDINYQCLDCKGRHYDFYYFVEEVLERNVVSDSPASVISAGGNLQFIGSELGNYYSVISSGEDLSISVDSLVNQGAATSTVKRTTQLRNPVDSERGGVFFSLFEEGGAAFQYAKYNSIYVYNYFDELMGDSGSYFQLVDRNRQKTNKLNPYYSAATYYPLPSIFSTYRVVSSTETSISSGSAADAVIQAGGQVSIDAKSSLANGVVKSNIAHVDGQVRQGETATISRVNTTAIHLNPQLPPELQQRAVNPVALPDFNLPQGENGLFRLSDQSGQSGSGFGTVLPSTGEQHLARAGELPVTSRPATAHRYLIETNPALTDLKQFMSSDYLLGNLGYDTDAAQKRLGDGLYEQRLIREAIVARTGQRYLAGLTSDEAMFRYLMDNALASKNALGLSLGVTLTAEQVAALTHDIVWMEEHEVLGEKVLVPVLYLAQAEGRLAPNGALIQGRDVALISGGDLTNQGTLRASRNLDITAGAITNSGLMQANERLQLLATDSIRNTAGGIIAGRDVSAVALTGDIINERSVTRHDVRFGSQHNIRDFVDSAARIEAANDLSISAGRDVADRGGVLESRGDLVIDAARDVTLTSVEERVSQARGNHYLNEKVTQLGAQVSAGGDIDISAGRDLAVIASQIDAGRDLALNAGGDVLLTSAANEDHFYSRSKKVTRSTDKIVQQSSVVQAGRDIAIAAGEDLTLVASQVKAGNNVALDAEQDINILSAKDESASFYSKKKKGSFGRSSSKQQESYHSTNIASVIEAGNDLTINTSKTEGGGLSIDGGRDVTVIGSQLSAGNDLLVGATGDVAILSGVEEHGSYSKKTKSGFLGMSKSGKSQLKTSATQVASELDAGNDVVIAAGNDIRLRASEAIASNDVELRAGLVTETGDINLVSANDEAYSRSEEYKKKVGLSFSDAAGLAVGTPGFGGDITLASAKKAGREAISSTIVGSQVIADRDATLAAERDINIVGSGVSAGRNVLLDAGRDVNVVAGTERMQTTSWESTKTFGMQQDFDRNGYSTFIGQEALKDKQLNAQQTAAASQITAGLNLDVKAGRDVVQQGSDMSAGYDLNVQAGRNILIDSAGEQSVYERETSQSRTGTTTTVNHNFGNMIDGINGAGKGDNTVSQASGVLKAVGGVSQFLSGPTFDGHVGSTSHSQTVTQSGTGNRGSSLDAGNDVTLTAGNSVVVKGGQLQSGRDIKVSAQDIVLDVARGEQRYEHEQTQAKGGFVGGTTGGFKVGIGGSQGTATQEGSQGTASGTQLQAGRDIVLDARNDLSLIGTQAMAERDIKLNAGNDLLITAAENAQSAEERRRSGGGEVGLTFGQSGIGVYASVNIGRGELDREGGQQQEAYLYAGRNVDMKSGRDTAITGAQIEGENVTGDVGRNLTVSSVPDTGKVSGKEFDASATVTVGYGFSVSGSVGYGQTNGETNWVGNQTSITARDRLDLRTEGHTQIDGALIASNTGNLKLDTDTLGFRDIQGEDKEHSYYLNAGGSYGNGQQDQSQQGKGEAGVNGWSVNGYDYDKEREQIVRATVGAGEIVVRSDAESGKDSTAGLNRDVSKAYEVTKDEEERTDLYVSKTSVEALQNPEATVKQWANALATYDEKAKANLGEVGVGLNGTFNRLERALGRELPAGAKETGGADIAEAALEAMLLNGKSLSEAKALLADESFQKNLLVHIKDLEDISKAGGLTIALQFLDEESGEWIDAGNSKKLIPTQRVLRRLAAINSYLEDNPDAGTALAWGLAAMQGPKAVIQLAAEQALGATELGQRLAQYVEQMQYEFGKDIAETIERKDLYEQEIKDKLLIGGGTLLVDIIAGGVPVGRKAGKSEITVGAKDKYTPNAGSVADMGKFLKQPGFGSQVHPSSQKTKQIFQGQSVYQVTSPVGDYLAKGDKFYLDGMHKNHLEVFDSKGRFKAVLNLDGSYNSAKTSKAISEGRRLAK</sequence>
<evidence type="ECO:0000313" key="5">
    <source>
        <dbReference type="Proteomes" id="UP000236021"/>
    </source>
</evidence>